<dbReference type="CDD" id="cd00130">
    <property type="entry name" value="PAS"/>
    <property type="match status" value="1"/>
</dbReference>
<dbReference type="EC" id="2.7.13.3" evidence="2"/>
<feature type="domain" description="PAC" evidence="8">
    <location>
        <begin position="499"/>
        <end position="550"/>
    </location>
</feature>
<comment type="catalytic activity">
    <reaction evidence="1">
        <text>ATP + protein L-histidine = ADP + protein N-phospho-L-histidine.</text>
        <dbReference type="EC" id="2.7.13.3"/>
    </reaction>
</comment>
<dbReference type="AlphaFoldDB" id="A0A098L8L4"/>
<dbReference type="InterPro" id="IPR000700">
    <property type="entry name" value="PAS-assoc_C"/>
</dbReference>
<evidence type="ECO:0000259" key="7">
    <source>
        <dbReference type="PROSITE" id="PS50112"/>
    </source>
</evidence>
<accession>A0A098L8L4</accession>
<evidence type="ECO:0000256" key="3">
    <source>
        <dbReference type="ARBA" id="ARBA00022553"/>
    </source>
</evidence>
<name>A0A098L8L4_9BACT</name>
<sequence>MEKKPSQSLLNVYSQENLLAVLDRISDAFVALDRNWCYTYMNKKAGEIFGRDPISMIGKHIWTEFPEGIDQPFYKAYYKAMETQQYIYLEEYYPPFNKWFENNIYPSAEGLTIYFRDITSRKLEEQQIRIDKARLLKAQEIGQLGYWELEKNKDVIWGSEKACELFGFAPVAAEIPISKIEPLIKEIDKVRSAGQKLIQEHMKYDIEVQICPENQDIPRIISAKAEIAEGLFGNNKIMGIIRDITEQKRIEMLENLEKSVLQHYVQPDSSVEELITFLLNGLRDIHPDMLCSVLKVENGRLYNWSSPHLPEAFNKEVEGTKIAIGYGSCGSAAFLRKKVEVSDIFHHPYWDHYMEIIKNFDLRSSWSYPIINSKDVLLGTFAIYHKSIRELSKEEENSIDRVRRILVYVMERKLAETEAKLYKEKLELVFNSTNEIMFLIDIEKDDVFRFSTINKRFLDATELSKEDIEGKLVEEVIPNPSYSLVLSKYKEAIEKRTTVSWEETTNYPAGEKKGIVTISPVFNEDNECVNLIGNVHDITDRKKDEEKIKRANEKLKINNELIIEKNKKLKEIAWYQSHKVRAPVARIMGLINLIELNKKNGDSNDDLLGYVLQSAVELDEVTRDLVEKISDSDAL</sequence>
<evidence type="ECO:0000256" key="6">
    <source>
        <dbReference type="SAM" id="Coils"/>
    </source>
</evidence>
<dbReference type="PANTHER" id="PTHR43304">
    <property type="entry name" value="PHYTOCHROME-LIKE PROTEIN CPH1"/>
    <property type="match status" value="1"/>
</dbReference>
<feature type="domain" description="PAS" evidence="7">
    <location>
        <begin position="14"/>
        <end position="65"/>
    </location>
</feature>
<dbReference type="GO" id="GO:0004673">
    <property type="term" value="F:protein histidine kinase activity"/>
    <property type="evidence" value="ECO:0007669"/>
    <property type="project" value="UniProtKB-EC"/>
</dbReference>
<dbReference type="InterPro" id="IPR029016">
    <property type="entry name" value="GAF-like_dom_sf"/>
</dbReference>
<dbReference type="PROSITE" id="PS50113">
    <property type="entry name" value="PAC"/>
    <property type="match status" value="1"/>
</dbReference>
<feature type="domain" description="PAS" evidence="7">
    <location>
        <begin position="422"/>
        <end position="496"/>
    </location>
</feature>
<dbReference type="PANTHER" id="PTHR43304:SF1">
    <property type="entry name" value="PAC DOMAIN-CONTAINING PROTEIN"/>
    <property type="match status" value="1"/>
</dbReference>
<evidence type="ECO:0000256" key="4">
    <source>
        <dbReference type="ARBA" id="ARBA00022679"/>
    </source>
</evidence>
<keyword evidence="3" id="KW-0597">Phosphoprotein</keyword>
<organism evidence="9 10">
    <name type="scientific">Sporocytophaga myxococcoides</name>
    <dbReference type="NCBI Taxonomy" id="153721"/>
    <lineage>
        <taxon>Bacteria</taxon>
        <taxon>Pseudomonadati</taxon>
        <taxon>Bacteroidota</taxon>
        <taxon>Cytophagia</taxon>
        <taxon>Cytophagales</taxon>
        <taxon>Cytophagaceae</taxon>
        <taxon>Sporocytophaga</taxon>
    </lineage>
</organism>
<dbReference type="InterPro" id="IPR013656">
    <property type="entry name" value="PAS_4"/>
</dbReference>
<dbReference type="EMBL" id="BBLT01000001">
    <property type="protein sequence ID" value="GAL83141.1"/>
    <property type="molecule type" value="Genomic_DNA"/>
</dbReference>
<dbReference type="PROSITE" id="PS50112">
    <property type="entry name" value="PAS"/>
    <property type="match status" value="2"/>
</dbReference>
<dbReference type="InterPro" id="IPR000014">
    <property type="entry name" value="PAS"/>
</dbReference>
<dbReference type="Proteomes" id="UP000030185">
    <property type="component" value="Unassembled WGS sequence"/>
</dbReference>
<dbReference type="NCBIfam" id="TIGR00229">
    <property type="entry name" value="sensory_box"/>
    <property type="match status" value="2"/>
</dbReference>
<dbReference type="Gene3D" id="3.30.450.40">
    <property type="match status" value="1"/>
</dbReference>
<dbReference type="Pfam" id="PF13185">
    <property type="entry name" value="GAF_2"/>
    <property type="match status" value="1"/>
</dbReference>
<evidence type="ECO:0000256" key="5">
    <source>
        <dbReference type="ARBA" id="ARBA00022777"/>
    </source>
</evidence>
<dbReference type="OrthoDB" id="5522855at2"/>
<keyword evidence="5" id="KW-0418">Kinase</keyword>
<reference evidence="9 10" key="1">
    <citation type="submission" date="2014-09" db="EMBL/GenBank/DDBJ databases">
        <title>Sporocytophaga myxococcoides PG-01 genome sequencing.</title>
        <authorList>
            <person name="Liu L."/>
            <person name="Gao P.J."/>
            <person name="Chen G.J."/>
            <person name="Wang L.S."/>
        </authorList>
    </citation>
    <scope>NUCLEOTIDE SEQUENCE [LARGE SCALE GENOMIC DNA]</scope>
    <source>
        <strain evidence="9 10">PG-01</strain>
    </source>
</reference>
<feature type="coiled-coil region" evidence="6">
    <location>
        <begin position="541"/>
        <end position="572"/>
    </location>
</feature>
<protein>
    <recommendedName>
        <fullName evidence="2">histidine kinase</fullName>
        <ecNumber evidence="2">2.7.13.3</ecNumber>
    </recommendedName>
</protein>
<evidence type="ECO:0000313" key="10">
    <source>
        <dbReference type="Proteomes" id="UP000030185"/>
    </source>
</evidence>
<dbReference type="InterPro" id="IPR003018">
    <property type="entry name" value="GAF"/>
</dbReference>
<keyword evidence="10" id="KW-1185">Reference proteome</keyword>
<dbReference type="InterPro" id="IPR035965">
    <property type="entry name" value="PAS-like_dom_sf"/>
</dbReference>
<evidence type="ECO:0000256" key="1">
    <source>
        <dbReference type="ARBA" id="ARBA00000085"/>
    </source>
</evidence>
<dbReference type="Pfam" id="PF08448">
    <property type="entry name" value="PAS_4"/>
    <property type="match status" value="2"/>
</dbReference>
<dbReference type="eggNOG" id="COG3829">
    <property type="taxonomic scope" value="Bacteria"/>
</dbReference>
<evidence type="ECO:0000259" key="8">
    <source>
        <dbReference type="PROSITE" id="PS50113"/>
    </source>
</evidence>
<dbReference type="SUPFAM" id="SSF55781">
    <property type="entry name" value="GAF domain-like"/>
    <property type="match status" value="1"/>
</dbReference>
<evidence type="ECO:0000256" key="2">
    <source>
        <dbReference type="ARBA" id="ARBA00012438"/>
    </source>
</evidence>
<keyword evidence="4" id="KW-0808">Transferase</keyword>
<gene>
    <name evidence="9" type="ORF">MYP_367</name>
</gene>
<evidence type="ECO:0000313" key="9">
    <source>
        <dbReference type="EMBL" id="GAL83141.1"/>
    </source>
</evidence>
<dbReference type="eggNOG" id="COG0784">
    <property type="taxonomic scope" value="Bacteria"/>
</dbReference>
<comment type="caution">
    <text evidence="9">The sequence shown here is derived from an EMBL/GenBank/DDBJ whole genome shotgun (WGS) entry which is preliminary data.</text>
</comment>
<dbReference type="Gene3D" id="3.30.450.20">
    <property type="entry name" value="PAS domain"/>
    <property type="match status" value="3"/>
</dbReference>
<dbReference type="STRING" id="153721.MYP_367"/>
<dbReference type="RefSeq" id="WP_045457597.1">
    <property type="nucleotide sequence ID" value="NZ_BBLT01000001.1"/>
</dbReference>
<keyword evidence="6" id="KW-0175">Coiled coil</keyword>
<dbReference type="SUPFAM" id="SSF55785">
    <property type="entry name" value="PYP-like sensor domain (PAS domain)"/>
    <property type="match status" value="2"/>
</dbReference>
<dbReference type="Gene3D" id="1.10.287.130">
    <property type="match status" value="1"/>
</dbReference>
<dbReference type="eggNOG" id="COG2203">
    <property type="taxonomic scope" value="Bacteria"/>
</dbReference>
<proteinExistence type="predicted"/>
<dbReference type="SMART" id="SM00091">
    <property type="entry name" value="PAS"/>
    <property type="match status" value="2"/>
</dbReference>
<dbReference type="InterPro" id="IPR052162">
    <property type="entry name" value="Sensor_kinase/Photoreceptor"/>
</dbReference>